<evidence type="ECO:0000256" key="2">
    <source>
        <dbReference type="ARBA" id="ARBA00005417"/>
    </source>
</evidence>
<dbReference type="GO" id="GO:0140359">
    <property type="term" value="F:ABC-type transporter activity"/>
    <property type="evidence" value="ECO:0007669"/>
    <property type="project" value="InterPro"/>
</dbReference>
<keyword evidence="3" id="KW-0813">Transport</keyword>
<reference evidence="11 12" key="1">
    <citation type="submission" date="2019-04" db="EMBL/GenBank/DDBJ databases">
        <title>Complete genome sequence of Agrobacterium tumefaciens CFBP7129.</title>
        <authorList>
            <person name="Haryono M."/>
            <person name="Lin Y.-C."/>
            <person name="Lai E.-M."/>
            <person name="Kuo C.-H."/>
        </authorList>
    </citation>
    <scope>NUCLEOTIDE SEQUENCE [LARGE SCALE GENOMIC DNA]</scope>
    <source>
        <strain evidence="11 12">CFBP7129</strain>
        <plasmid evidence="12">patcfbp7129b</plasmid>
    </source>
</reference>
<evidence type="ECO:0000256" key="7">
    <source>
        <dbReference type="ARBA" id="ARBA00022840"/>
    </source>
</evidence>
<dbReference type="InterPro" id="IPR003593">
    <property type="entry name" value="AAA+_ATPase"/>
</dbReference>
<dbReference type="InterPro" id="IPR047641">
    <property type="entry name" value="ABC_transpr_MalK/UgpC-like"/>
</dbReference>
<dbReference type="InterPro" id="IPR012340">
    <property type="entry name" value="NA-bd_OB-fold"/>
</dbReference>
<evidence type="ECO:0000259" key="10">
    <source>
        <dbReference type="PROSITE" id="PS50893"/>
    </source>
</evidence>
<evidence type="ECO:0000256" key="3">
    <source>
        <dbReference type="ARBA" id="ARBA00022448"/>
    </source>
</evidence>
<keyword evidence="8" id="KW-1278">Translocase</keyword>
<dbReference type="SUPFAM" id="SSF50331">
    <property type="entry name" value="MOP-like"/>
    <property type="match status" value="1"/>
</dbReference>
<keyword evidence="9" id="KW-0472">Membrane</keyword>
<sequence>MSFVQLSNVTKSFGHYEAVKGISLDVADGEFLVLLGPSGCGKSTLMRMIAGIETVTSGAIRIGGKDVTDLSPKDRNVAMVFQTYALYPHLTVRANIEFPLRKMKLDRKRIEERMLWAARMFRIERHLDRKPKQLSGGERQRVALARALVRDPSVFMMDEPLSNLDAKLRATARQEIQQFQAETKATTIYVTHDQVEAMSLGHRIAVLSEGLVCQVGTPDEIYNRPANTFVATFVGSPAMNLVARGNLLEGFRPEQLLPDGLIAEKAATREISIIVRRIEKLGSTQLVYGTLEGADDVQIVADVPAMAGGKFAVGERQTFRVPLREIHSFDKSTGKRLELSAATAA</sequence>
<evidence type="ECO:0000313" key="11">
    <source>
        <dbReference type="EMBL" id="QCL98177.1"/>
    </source>
</evidence>
<dbReference type="PROSITE" id="PS50893">
    <property type="entry name" value="ABC_TRANSPORTER_2"/>
    <property type="match status" value="1"/>
</dbReference>
<dbReference type="GO" id="GO:0055052">
    <property type="term" value="C:ATP-binding cassette (ABC) transporter complex, substrate-binding subunit-containing"/>
    <property type="evidence" value="ECO:0007669"/>
    <property type="project" value="TreeGrafter"/>
</dbReference>
<keyword evidence="11" id="KW-0614">Plasmid</keyword>
<dbReference type="Gene3D" id="2.40.50.100">
    <property type="match status" value="1"/>
</dbReference>
<keyword evidence="6" id="KW-0547">Nucleotide-binding</keyword>
<dbReference type="InterPro" id="IPR015855">
    <property type="entry name" value="ABC_transpr_MalK-like"/>
</dbReference>
<dbReference type="PANTHER" id="PTHR43875:SF15">
    <property type="entry name" value="TREHALOSE IMPORT ATP-BINDING PROTEIN SUGC"/>
    <property type="match status" value="1"/>
</dbReference>
<dbReference type="GO" id="GO:0016887">
    <property type="term" value="F:ATP hydrolysis activity"/>
    <property type="evidence" value="ECO:0007669"/>
    <property type="project" value="InterPro"/>
</dbReference>
<dbReference type="EMBL" id="CP039925">
    <property type="protein sequence ID" value="QCL98177.1"/>
    <property type="molecule type" value="Genomic_DNA"/>
</dbReference>
<feature type="domain" description="ABC transporter" evidence="10">
    <location>
        <begin position="4"/>
        <end position="234"/>
    </location>
</feature>
<geneLocation type="plasmid" evidence="12">
    <name>patcfbp7129b</name>
</geneLocation>
<evidence type="ECO:0000256" key="1">
    <source>
        <dbReference type="ARBA" id="ARBA00004417"/>
    </source>
</evidence>
<dbReference type="FunFam" id="3.40.50.300:FF:000042">
    <property type="entry name" value="Maltose/maltodextrin ABC transporter, ATP-binding protein"/>
    <property type="match status" value="1"/>
</dbReference>
<evidence type="ECO:0000256" key="9">
    <source>
        <dbReference type="ARBA" id="ARBA00023136"/>
    </source>
</evidence>
<dbReference type="GO" id="GO:0005524">
    <property type="term" value="F:ATP binding"/>
    <property type="evidence" value="ECO:0007669"/>
    <property type="project" value="UniProtKB-KW"/>
</dbReference>
<dbReference type="InterPro" id="IPR008995">
    <property type="entry name" value="Mo/tungstate-bd_C_term_dom"/>
</dbReference>
<protein>
    <submittedName>
        <fullName evidence="11">ABC transporter ATP-binding protein</fullName>
    </submittedName>
</protein>
<evidence type="ECO:0000256" key="4">
    <source>
        <dbReference type="ARBA" id="ARBA00022475"/>
    </source>
</evidence>
<evidence type="ECO:0000256" key="6">
    <source>
        <dbReference type="ARBA" id="ARBA00022741"/>
    </source>
</evidence>
<evidence type="ECO:0000256" key="8">
    <source>
        <dbReference type="ARBA" id="ARBA00022967"/>
    </source>
</evidence>
<keyword evidence="5" id="KW-0997">Cell inner membrane</keyword>
<dbReference type="Gene3D" id="2.40.50.140">
    <property type="entry name" value="Nucleic acid-binding proteins"/>
    <property type="match status" value="1"/>
</dbReference>
<dbReference type="Pfam" id="PF00005">
    <property type="entry name" value="ABC_tran"/>
    <property type="match status" value="1"/>
</dbReference>
<dbReference type="PROSITE" id="PS00211">
    <property type="entry name" value="ABC_TRANSPORTER_1"/>
    <property type="match status" value="1"/>
</dbReference>
<dbReference type="Gene3D" id="3.40.50.300">
    <property type="entry name" value="P-loop containing nucleotide triphosphate hydrolases"/>
    <property type="match status" value="1"/>
</dbReference>
<accession>A0A4D7YRA5</accession>
<dbReference type="SUPFAM" id="SSF52540">
    <property type="entry name" value="P-loop containing nucleoside triphosphate hydrolases"/>
    <property type="match status" value="1"/>
</dbReference>
<evidence type="ECO:0000313" key="12">
    <source>
        <dbReference type="Proteomes" id="UP000298649"/>
    </source>
</evidence>
<dbReference type="CDD" id="cd03301">
    <property type="entry name" value="ABC_MalK_N"/>
    <property type="match status" value="1"/>
</dbReference>
<dbReference type="InterPro" id="IPR003439">
    <property type="entry name" value="ABC_transporter-like_ATP-bd"/>
</dbReference>
<dbReference type="PANTHER" id="PTHR43875">
    <property type="entry name" value="MALTODEXTRIN IMPORT ATP-BINDING PROTEIN MSMX"/>
    <property type="match status" value="1"/>
</dbReference>
<dbReference type="AlphaFoldDB" id="A0A4D7YRA5"/>
<gene>
    <name evidence="11" type="ORF">CFBP7129_28795</name>
</gene>
<proteinExistence type="inferred from homology"/>
<dbReference type="RefSeq" id="WP_137006458.1">
    <property type="nucleotide sequence ID" value="NZ_CP039925.1"/>
</dbReference>
<dbReference type="GO" id="GO:0008643">
    <property type="term" value="P:carbohydrate transport"/>
    <property type="evidence" value="ECO:0007669"/>
    <property type="project" value="InterPro"/>
</dbReference>
<dbReference type="Proteomes" id="UP000298649">
    <property type="component" value="Plasmid pAtCFBP7129b"/>
</dbReference>
<evidence type="ECO:0000256" key="5">
    <source>
        <dbReference type="ARBA" id="ARBA00022519"/>
    </source>
</evidence>
<comment type="similarity">
    <text evidence="2">Belongs to the ABC transporter superfamily.</text>
</comment>
<keyword evidence="7 11" id="KW-0067">ATP-binding</keyword>
<comment type="subcellular location">
    <subcellularLocation>
        <location evidence="1">Cell inner membrane</location>
        <topology evidence="1">Peripheral membrane protein</topology>
    </subcellularLocation>
</comment>
<organism evidence="11 12">
    <name type="scientific">Agrobacterium tumefaciens</name>
    <dbReference type="NCBI Taxonomy" id="358"/>
    <lineage>
        <taxon>Bacteria</taxon>
        <taxon>Pseudomonadati</taxon>
        <taxon>Pseudomonadota</taxon>
        <taxon>Alphaproteobacteria</taxon>
        <taxon>Hyphomicrobiales</taxon>
        <taxon>Rhizobiaceae</taxon>
        <taxon>Rhizobium/Agrobacterium group</taxon>
        <taxon>Agrobacterium</taxon>
        <taxon>Agrobacterium tumefaciens complex</taxon>
    </lineage>
</organism>
<dbReference type="InterPro" id="IPR017871">
    <property type="entry name" value="ABC_transporter-like_CS"/>
</dbReference>
<dbReference type="SMART" id="SM00382">
    <property type="entry name" value="AAA"/>
    <property type="match status" value="1"/>
</dbReference>
<name>A0A4D7YRA5_AGRTU</name>
<keyword evidence="4" id="KW-1003">Cell membrane</keyword>
<dbReference type="InterPro" id="IPR027417">
    <property type="entry name" value="P-loop_NTPase"/>
</dbReference>